<feature type="region of interest" description="Disordered" evidence="1">
    <location>
        <begin position="30"/>
        <end position="52"/>
    </location>
</feature>
<feature type="region of interest" description="Disordered" evidence="1">
    <location>
        <begin position="165"/>
        <end position="194"/>
    </location>
</feature>
<comment type="caution">
    <text evidence="3">The sequence shown here is derived from an EMBL/GenBank/DDBJ whole genome shotgun (WGS) entry which is preliminary data.</text>
</comment>
<keyword evidence="5" id="KW-1185">Reference proteome</keyword>
<evidence type="ECO:0000313" key="2">
    <source>
        <dbReference type="EMBL" id="CAE8585941.1"/>
    </source>
</evidence>
<organism evidence="3 4">
    <name type="scientific">Polarella glacialis</name>
    <name type="common">Dinoflagellate</name>
    <dbReference type="NCBI Taxonomy" id="89957"/>
    <lineage>
        <taxon>Eukaryota</taxon>
        <taxon>Sar</taxon>
        <taxon>Alveolata</taxon>
        <taxon>Dinophyceae</taxon>
        <taxon>Suessiales</taxon>
        <taxon>Suessiaceae</taxon>
        <taxon>Polarella</taxon>
    </lineage>
</organism>
<evidence type="ECO:0000256" key="1">
    <source>
        <dbReference type="SAM" id="MobiDB-lite"/>
    </source>
</evidence>
<proteinExistence type="predicted"/>
<gene>
    <name evidence="2" type="ORF">PGLA1383_LOCUS4841</name>
    <name evidence="3" type="ORF">PGLA2088_LOCUS23483</name>
</gene>
<sequence>MACATTPRLQAFPSEAVIVCSTQPAWTKETRMVKEPETRRKDITRHGGTPLSVLRTTGMPTWLAERSPPACAQGGCLKGPRRPCRACALAQLATTQEVASDTAEKKRKEAADEVAAIKASVAEIEASFAKMSRRAYGMATHVTKMRRSLADPEVGSVMMKFKAKQGRRHLKALPVEAGRSPDAKAGKQPKSSLG</sequence>
<reference evidence="3" key="1">
    <citation type="submission" date="2021-02" db="EMBL/GenBank/DDBJ databases">
        <authorList>
            <person name="Dougan E. K."/>
            <person name="Rhodes N."/>
            <person name="Thang M."/>
            <person name="Chan C."/>
        </authorList>
    </citation>
    <scope>NUCLEOTIDE SEQUENCE</scope>
</reference>
<evidence type="ECO:0000313" key="4">
    <source>
        <dbReference type="Proteomes" id="UP000626109"/>
    </source>
</evidence>
<protein>
    <submittedName>
        <fullName evidence="3">Uncharacterized protein</fullName>
    </submittedName>
</protein>
<dbReference type="AlphaFoldDB" id="A0A813JP60"/>
<evidence type="ECO:0000313" key="3">
    <source>
        <dbReference type="EMBL" id="CAE8683500.1"/>
    </source>
</evidence>
<name>A0A813JP60_POLGL</name>
<dbReference type="Proteomes" id="UP000654075">
    <property type="component" value="Unassembled WGS sequence"/>
</dbReference>
<evidence type="ECO:0000313" key="5">
    <source>
        <dbReference type="Proteomes" id="UP000654075"/>
    </source>
</evidence>
<accession>A0A813JP60</accession>
<dbReference type="EMBL" id="CAJNNW010026197">
    <property type="protein sequence ID" value="CAE8683500.1"/>
    <property type="molecule type" value="Genomic_DNA"/>
</dbReference>
<dbReference type="EMBL" id="CAJNNV010001839">
    <property type="protein sequence ID" value="CAE8585941.1"/>
    <property type="molecule type" value="Genomic_DNA"/>
</dbReference>
<feature type="compositionally biased region" description="Basic and acidic residues" evidence="1">
    <location>
        <begin position="30"/>
        <end position="45"/>
    </location>
</feature>
<dbReference type="Proteomes" id="UP000626109">
    <property type="component" value="Unassembled WGS sequence"/>
</dbReference>